<proteinExistence type="predicted"/>
<dbReference type="RefSeq" id="WP_093524385.1">
    <property type="nucleotide sequence ID" value="NZ_FOSK01000032.1"/>
</dbReference>
<comment type="caution">
    <text evidence="1">The sequence shown here is derived from an EMBL/GenBank/DDBJ whole genome shotgun (WGS) entry which is preliminary data.</text>
</comment>
<evidence type="ECO:0000313" key="2">
    <source>
        <dbReference type="Proteomes" id="UP000199598"/>
    </source>
</evidence>
<protein>
    <submittedName>
        <fullName evidence="1">Uncharacterized protein</fullName>
    </submittedName>
</protein>
<gene>
    <name evidence="1" type="ORF">SAMN04488518_1321</name>
</gene>
<dbReference type="Proteomes" id="UP000199598">
    <property type="component" value="Unassembled WGS sequence"/>
</dbReference>
<dbReference type="EMBL" id="FOSK01000032">
    <property type="protein sequence ID" value="SFL25753.1"/>
    <property type="molecule type" value="Genomic_DNA"/>
</dbReference>
<accession>A0A1I4G853</accession>
<evidence type="ECO:0000313" key="1">
    <source>
        <dbReference type="EMBL" id="SFL25753.1"/>
    </source>
</evidence>
<reference evidence="1 2" key="1">
    <citation type="submission" date="2016-10" db="EMBL/GenBank/DDBJ databases">
        <authorList>
            <person name="Varghese N."/>
            <person name="Submissions S."/>
        </authorList>
    </citation>
    <scope>NUCLEOTIDE SEQUENCE [LARGE SCALE GENOMIC DNA]</scope>
    <source>
        <strain evidence="1 2">DSM 16392</strain>
    </source>
</reference>
<keyword evidence="2" id="KW-1185">Reference proteome</keyword>
<organism evidence="1 2">
    <name type="scientific">Pseudovibrio ascidiaceicola</name>
    <dbReference type="NCBI Taxonomy" id="285279"/>
    <lineage>
        <taxon>Bacteria</taxon>
        <taxon>Pseudomonadati</taxon>
        <taxon>Pseudomonadota</taxon>
        <taxon>Alphaproteobacteria</taxon>
        <taxon>Hyphomicrobiales</taxon>
        <taxon>Stappiaceae</taxon>
        <taxon>Pseudovibrio</taxon>
    </lineage>
</organism>
<sequence length="98" mass="11221">MQPVSGKASEKRGYLRSFFRALLWRRRKVEAIAEAAPKETDPAGTAHVVLQGRDRPERSSDALHEDLSEELEIRGFLDQFPGHRLMVRPGDQPHKEIF</sequence>
<name>A0A1I4G853_9HYPH</name>